<feature type="transmembrane region" description="Helical" evidence="6">
    <location>
        <begin position="77"/>
        <end position="98"/>
    </location>
</feature>
<dbReference type="SUPFAM" id="SSF103481">
    <property type="entry name" value="Multidrug resistance efflux transporter EmrE"/>
    <property type="match status" value="1"/>
</dbReference>
<dbReference type="Proteomes" id="UP000250235">
    <property type="component" value="Unassembled WGS sequence"/>
</dbReference>
<keyword evidence="4 6" id="KW-1133">Transmembrane helix</keyword>
<dbReference type="InterPro" id="IPR037185">
    <property type="entry name" value="EmrE-like"/>
</dbReference>
<name>A0A2Z7DEY2_9LAMI</name>
<sequence>MDIITKAALNQGMSNYVFVVYRHVVATVVIAPFAVVLDKLIPFPFFQFQHFQPSKDNMNSSYCCGSHDHDLGRKPGYWFAMDETMIFLQAVLAGMDIITKAALNQGMSNYVFVVYRHVVATVVIAPFAVVLDKKKRPKMTTSIFVKITILNLLEPVIDQNLYFLGMKYTTATFAVAMANVLPAITFVMAYLFRLEKIRLMSIRSQAKIIGTLATVAGAMIMTLVEGPNIGLPWTKQQESKHNVSFTMKLEVQNGRIHLLFHKAKPFLAVIFLQAVLAGMDINTKATLNQGMSNYVFVVYRHVVATVVIDPFVVVLDKLIPFPFFQFLCVNYMPVCIG</sequence>
<evidence type="ECO:0000256" key="4">
    <source>
        <dbReference type="ARBA" id="ARBA00022989"/>
    </source>
</evidence>
<dbReference type="AlphaFoldDB" id="A0A2Z7DEY2"/>
<dbReference type="GO" id="GO:0016020">
    <property type="term" value="C:membrane"/>
    <property type="evidence" value="ECO:0007669"/>
    <property type="project" value="UniProtKB-SubCell"/>
</dbReference>
<feature type="transmembrane region" description="Helical" evidence="6">
    <location>
        <begin position="20"/>
        <end position="37"/>
    </location>
</feature>
<evidence type="ECO:0000256" key="6">
    <source>
        <dbReference type="RuleBase" id="RU363077"/>
    </source>
</evidence>
<evidence type="ECO:0000256" key="3">
    <source>
        <dbReference type="ARBA" id="ARBA00022692"/>
    </source>
</evidence>
<feature type="transmembrane region" description="Helical" evidence="6">
    <location>
        <begin position="171"/>
        <end position="192"/>
    </location>
</feature>
<dbReference type="InterPro" id="IPR030184">
    <property type="entry name" value="WAT1-related"/>
</dbReference>
<organism evidence="8 9">
    <name type="scientific">Dorcoceras hygrometricum</name>
    <dbReference type="NCBI Taxonomy" id="472368"/>
    <lineage>
        <taxon>Eukaryota</taxon>
        <taxon>Viridiplantae</taxon>
        <taxon>Streptophyta</taxon>
        <taxon>Embryophyta</taxon>
        <taxon>Tracheophyta</taxon>
        <taxon>Spermatophyta</taxon>
        <taxon>Magnoliopsida</taxon>
        <taxon>eudicotyledons</taxon>
        <taxon>Gunneridae</taxon>
        <taxon>Pentapetalae</taxon>
        <taxon>asterids</taxon>
        <taxon>lamiids</taxon>
        <taxon>Lamiales</taxon>
        <taxon>Gesneriaceae</taxon>
        <taxon>Didymocarpoideae</taxon>
        <taxon>Trichosporeae</taxon>
        <taxon>Loxocarpinae</taxon>
        <taxon>Dorcoceras</taxon>
    </lineage>
</organism>
<accession>A0A2Z7DEY2</accession>
<comment type="similarity">
    <text evidence="2 6">Belongs to the drug/metabolite transporter (DMT) superfamily. Plant drug/metabolite exporter (P-DME) (TC 2.A.7.4) family.</text>
</comment>
<evidence type="ECO:0000256" key="2">
    <source>
        <dbReference type="ARBA" id="ARBA00007635"/>
    </source>
</evidence>
<dbReference type="Pfam" id="PF00892">
    <property type="entry name" value="EamA"/>
    <property type="match status" value="1"/>
</dbReference>
<feature type="transmembrane region" description="Helical" evidence="6">
    <location>
        <begin position="265"/>
        <end position="282"/>
    </location>
</feature>
<evidence type="ECO:0000313" key="9">
    <source>
        <dbReference type="Proteomes" id="UP000250235"/>
    </source>
</evidence>
<reference evidence="8 9" key="1">
    <citation type="journal article" date="2015" name="Proc. Natl. Acad. Sci. U.S.A.">
        <title>The resurrection genome of Boea hygrometrica: A blueprint for survival of dehydration.</title>
        <authorList>
            <person name="Xiao L."/>
            <person name="Yang G."/>
            <person name="Zhang L."/>
            <person name="Yang X."/>
            <person name="Zhao S."/>
            <person name="Ji Z."/>
            <person name="Zhou Q."/>
            <person name="Hu M."/>
            <person name="Wang Y."/>
            <person name="Chen M."/>
            <person name="Xu Y."/>
            <person name="Jin H."/>
            <person name="Xiao X."/>
            <person name="Hu G."/>
            <person name="Bao F."/>
            <person name="Hu Y."/>
            <person name="Wan P."/>
            <person name="Li L."/>
            <person name="Deng X."/>
            <person name="Kuang T."/>
            <person name="Xiang C."/>
            <person name="Zhu J.K."/>
            <person name="Oliver M.J."/>
            <person name="He Y."/>
        </authorList>
    </citation>
    <scope>NUCLEOTIDE SEQUENCE [LARGE SCALE GENOMIC DNA]</scope>
    <source>
        <strain evidence="9">cv. XS01</strain>
    </source>
</reference>
<dbReference type="InterPro" id="IPR000620">
    <property type="entry name" value="EamA_dom"/>
</dbReference>
<keyword evidence="3 6" id="KW-0812">Transmembrane</keyword>
<feature type="transmembrane region" description="Helical" evidence="6">
    <location>
        <begin position="204"/>
        <end position="224"/>
    </location>
</feature>
<evidence type="ECO:0000259" key="7">
    <source>
        <dbReference type="Pfam" id="PF00892"/>
    </source>
</evidence>
<feature type="transmembrane region" description="Helical" evidence="6">
    <location>
        <begin position="294"/>
        <end position="315"/>
    </location>
</feature>
<dbReference type="PANTHER" id="PTHR31218">
    <property type="entry name" value="WAT1-RELATED PROTEIN"/>
    <property type="match status" value="1"/>
</dbReference>
<proteinExistence type="inferred from homology"/>
<evidence type="ECO:0000256" key="1">
    <source>
        <dbReference type="ARBA" id="ARBA00004141"/>
    </source>
</evidence>
<evidence type="ECO:0000313" key="8">
    <source>
        <dbReference type="EMBL" id="KZV55942.1"/>
    </source>
</evidence>
<feature type="domain" description="EamA" evidence="7">
    <location>
        <begin position="85"/>
        <end position="222"/>
    </location>
</feature>
<dbReference type="OrthoDB" id="1728340at2759"/>
<keyword evidence="5 6" id="KW-0472">Membrane</keyword>
<evidence type="ECO:0000256" key="5">
    <source>
        <dbReference type="ARBA" id="ARBA00023136"/>
    </source>
</evidence>
<keyword evidence="9" id="KW-1185">Reference proteome</keyword>
<comment type="subcellular location">
    <subcellularLocation>
        <location evidence="1 6">Membrane</location>
        <topology evidence="1 6">Multi-pass membrane protein</topology>
    </subcellularLocation>
</comment>
<protein>
    <recommendedName>
        <fullName evidence="6">WAT1-related protein</fullName>
    </recommendedName>
</protein>
<gene>
    <name evidence="8" type="ORF">F511_29438</name>
</gene>
<dbReference type="EMBL" id="KQ988430">
    <property type="protein sequence ID" value="KZV55942.1"/>
    <property type="molecule type" value="Genomic_DNA"/>
</dbReference>
<feature type="transmembrane region" description="Helical" evidence="6">
    <location>
        <begin position="110"/>
        <end position="131"/>
    </location>
</feature>
<dbReference type="GO" id="GO:0022857">
    <property type="term" value="F:transmembrane transporter activity"/>
    <property type="evidence" value="ECO:0007669"/>
    <property type="project" value="InterPro"/>
</dbReference>